<protein>
    <submittedName>
        <fullName evidence="2">HNH endonuclease</fullName>
    </submittedName>
</protein>
<evidence type="ECO:0000259" key="1">
    <source>
        <dbReference type="Pfam" id="PF13392"/>
    </source>
</evidence>
<dbReference type="SUPFAM" id="SSF54171">
    <property type="entry name" value="DNA-binding domain"/>
    <property type="match status" value="1"/>
</dbReference>
<keyword evidence="3" id="KW-1185">Reference proteome</keyword>
<dbReference type="Gene3D" id="3.30.730.10">
    <property type="entry name" value="AP2/ERF domain"/>
    <property type="match status" value="1"/>
</dbReference>
<dbReference type="InterPro" id="IPR044925">
    <property type="entry name" value="His-Me_finger_sf"/>
</dbReference>
<organism evidence="2 3">
    <name type="scientific">Delftia lacustris</name>
    <dbReference type="NCBI Taxonomy" id="558537"/>
    <lineage>
        <taxon>Bacteria</taxon>
        <taxon>Pseudomonadati</taxon>
        <taxon>Pseudomonadota</taxon>
        <taxon>Betaproteobacteria</taxon>
        <taxon>Burkholderiales</taxon>
        <taxon>Comamonadaceae</taxon>
        <taxon>Delftia</taxon>
    </lineage>
</organism>
<gene>
    <name evidence="2" type="ORF">I6G47_10800</name>
</gene>
<evidence type="ECO:0000313" key="3">
    <source>
        <dbReference type="Proteomes" id="UP000595064"/>
    </source>
</evidence>
<dbReference type="KEGG" id="dla:I6G47_10800"/>
<dbReference type="EMBL" id="CP065748">
    <property type="protein sequence ID" value="QPS83516.1"/>
    <property type="molecule type" value="Genomic_DNA"/>
</dbReference>
<dbReference type="InterPro" id="IPR003615">
    <property type="entry name" value="HNH_nuc"/>
</dbReference>
<dbReference type="InterPro" id="IPR016177">
    <property type="entry name" value="DNA-bd_dom_sf"/>
</dbReference>
<dbReference type="InterPro" id="IPR036955">
    <property type="entry name" value="AP2/ERF_dom_sf"/>
</dbReference>
<reference evidence="2 3" key="1">
    <citation type="submission" date="2020-12" db="EMBL/GenBank/DDBJ databases">
        <title>FDA dAtabase for Regulatory Grade micrObial Sequences (FDA-ARGOS): Supporting development and validation of Infectious Disease Dx tests.</title>
        <authorList>
            <person name="Sproer C."/>
            <person name="Gronow S."/>
            <person name="Severitt S."/>
            <person name="Schroder I."/>
            <person name="Tallon L."/>
            <person name="Sadzewicz L."/>
            <person name="Zhao X."/>
            <person name="Boylan J."/>
            <person name="Ott S."/>
            <person name="Bowen H."/>
            <person name="Vavikolanu K."/>
            <person name="Mehta A."/>
            <person name="Aluvathingal J."/>
            <person name="Nadendla S."/>
            <person name="Lowell S."/>
            <person name="Myers T."/>
            <person name="Yan Y."/>
            <person name="Sichtig H."/>
        </authorList>
    </citation>
    <scope>NUCLEOTIDE SEQUENCE [LARGE SCALE GENOMIC DNA]</scope>
    <source>
        <strain evidence="2 3">FDAARGOS_890</strain>
    </source>
</reference>
<feature type="domain" description="HNH nuclease" evidence="1">
    <location>
        <begin position="64"/>
        <end position="107"/>
    </location>
</feature>
<keyword evidence="2" id="KW-0540">Nuclease</keyword>
<evidence type="ECO:0000313" key="2">
    <source>
        <dbReference type="EMBL" id="QPS83516.1"/>
    </source>
</evidence>
<accession>A0A7T2YXN8</accession>
<dbReference type="Proteomes" id="UP000595064">
    <property type="component" value="Chromosome"/>
</dbReference>
<keyword evidence="2" id="KW-0255">Endonuclease</keyword>
<name>A0A7T2YXN8_9BURK</name>
<dbReference type="Gene3D" id="3.90.75.20">
    <property type="match status" value="1"/>
</dbReference>
<keyword evidence="2" id="KW-0378">Hydrolase</keyword>
<proteinExistence type="predicted"/>
<dbReference type="GO" id="GO:0003700">
    <property type="term" value="F:DNA-binding transcription factor activity"/>
    <property type="evidence" value="ECO:0007669"/>
    <property type="project" value="InterPro"/>
</dbReference>
<dbReference type="AlphaFoldDB" id="A0A7T2YXN8"/>
<dbReference type="GO" id="GO:0003677">
    <property type="term" value="F:DNA binding"/>
    <property type="evidence" value="ECO:0007669"/>
    <property type="project" value="InterPro"/>
</dbReference>
<dbReference type="GO" id="GO:0004519">
    <property type="term" value="F:endonuclease activity"/>
    <property type="evidence" value="ECO:0007669"/>
    <property type="project" value="UniProtKB-KW"/>
</dbReference>
<dbReference type="RefSeq" id="WP_016454456.1">
    <property type="nucleotide sequence ID" value="NZ_CP065748.1"/>
</dbReference>
<dbReference type="SUPFAM" id="SSF54060">
    <property type="entry name" value="His-Me finger endonucleases"/>
    <property type="match status" value="1"/>
</dbReference>
<dbReference type="Pfam" id="PF13392">
    <property type="entry name" value="HNH_3"/>
    <property type="match status" value="1"/>
</dbReference>
<sequence>MQRDANLIDGQAAVMSRLDTISYNPETGLFTWSVARPGCRLGAEAGSVNSDGYRVVKVGKRPVLAHRLAWLISFGAWPNGPIDHINGNRQDNRLSNLRVVDHATNMQNKRQAMSNNKSCGLLGVTWNKQHKRWQSKLMANKKAHHIGYFDCPEAAHAAYVSAKRQLQLGCTI</sequence>